<dbReference type="Gene3D" id="2.60.120.620">
    <property type="entry name" value="q2cbj1_9rhob like domain"/>
    <property type="match status" value="1"/>
</dbReference>
<name>I3TXI1_TISMK</name>
<dbReference type="PANTHER" id="PTHR12907:SF26">
    <property type="entry name" value="HIF PROLYL HYDROXYLASE, ISOFORM C"/>
    <property type="match status" value="1"/>
</dbReference>
<dbReference type="EMBL" id="CP003239">
    <property type="protein sequence ID" value="AFK57469.1"/>
    <property type="molecule type" value="Genomic_DNA"/>
</dbReference>
<dbReference type="HOGENOM" id="CLU_077684_1_0_5"/>
<dbReference type="PANTHER" id="PTHR12907">
    <property type="entry name" value="EGL NINE HOMOLOG-RELATED"/>
    <property type="match status" value="1"/>
</dbReference>
<evidence type="ECO:0000313" key="9">
    <source>
        <dbReference type="Proteomes" id="UP000005258"/>
    </source>
</evidence>
<dbReference type="PROSITE" id="PS51471">
    <property type="entry name" value="FE2OG_OXY"/>
    <property type="match status" value="1"/>
</dbReference>
<gene>
    <name evidence="8" type="ordered locus">TMO_c0859</name>
</gene>
<dbReference type="GO" id="GO:0031543">
    <property type="term" value="F:peptidyl-proline dioxygenase activity"/>
    <property type="evidence" value="ECO:0007669"/>
    <property type="project" value="TreeGrafter"/>
</dbReference>
<dbReference type="GO" id="GO:0071456">
    <property type="term" value="P:cellular response to hypoxia"/>
    <property type="evidence" value="ECO:0007669"/>
    <property type="project" value="TreeGrafter"/>
</dbReference>
<dbReference type="GO" id="GO:0008198">
    <property type="term" value="F:ferrous iron binding"/>
    <property type="evidence" value="ECO:0007669"/>
    <property type="project" value="TreeGrafter"/>
</dbReference>
<evidence type="ECO:0000256" key="1">
    <source>
        <dbReference type="ARBA" id="ARBA00001961"/>
    </source>
</evidence>
<keyword evidence="2" id="KW-0479">Metal-binding</keyword>
<dbReference type="KEGG" id="tmo:TMO_c0859"/>
<evidence type="ECO:0000256" key="5">
    <source>
        <dbReference type="ARBA" id="ARBA00023002"/>
    </source>
</evidence>
<dbReference type="InterPro" id="IPR044862">
    <property type="entry name" value="Pro_4_hyd_alph_FE2OG_OXY"/>
</dbReference>
<accession>I3TXI1</accession>
<dbReference type="Proteomes" id="UP000005258">
    <property type="component" value="Plasmid pTM3"/>
</dbReference>
<dbReference type="GO" id="GO:0031418">
    <property type="term" value="F:L-ascorbic acid binding"/>
    <property type="evidence" value="ECO:0007669"/>
    <property type="project" value="UniProtKB-KW"/>
</dbReference>
<evidence type="ECO:0000259" key="7">
    <source>
        <dbReference type="PROSITE" id="PS51471"/>
    </source>
</evidence>
<keyword evidence="4" id="KW-0223">Dioxygenase</keyword>
<organism evidence="8 9">
    <name type="scientific">Tistrella mobilis (strain KA081020-065)</name>
    <dbReference type="NCBI Taxonomy" id="1110502"/>
    <lineage>
        <taxon>Bacteria</taxon>
        <taxon>Pseudomonadati</taxon>
        <taxon>Pseudomonadota</taxon>
        <taxon>Alphaproteobacteria</taxon>
        <taxon>Geminicoccales</taxon>
        <taxon>Geminicoccaceae</taxon>
        <taxon>Tistrella</taxon>
    </lineage>
</organism>
<dbReference type="InterPro" id="IPR051559">
    <property type="entry name" value="HIF_prolyl_hydroxylases"/>
</dbReference>
<dbReference type="AlphaFoldDB" id="I3TXI1"/>
<dbReference type="InterPro" id="IPR006620">
    <property type="entry name" value="Pro_4_hyd_alph"/>
</dbReference>
<keyword evidence="6" id="KW-0408">Iron</keyword>
<protein>
    <submittedName>
        <fullName evidence="8">Prolyl 4-hydroxylase, alpha subunit</fullName>
    </submittedName>
</protein>
<dbReference type="SMART" id="SM00702">
    <property type="entry name" value="P4Hc"/>
    <property type="match status" value="1"/>
</dbReference>
<evidence type="ECO:0000256" key="4">
    <source>
        <dbReference type="ARBA" id="ARBA00022964"/>
    </source>
</evidence>
<reference evidence="8 9" key="1">
    <citation type="journal article" date="2012" name="J. Am. Chem. Soc.">
        <title>Bacterial biosynthesis and maturation of the didemnin anti-cancer agents.</title>
        <authorList>
            <person name="Xu Y."/>
            <person name="Kersten R.D."/>
            <person name="Nam S.J."/>
            <person name="Lu L."/>
            <person name="Al-Suwailem A.M."/>
            <person name="Zheng H."/>
            <person name="Fenical W."/>
            <person name="Dorrestein P.C."/>
            <person name="Moore B.S."/>
            <person name="Qian P.Y."/>
        </authorList>
    </citation>
    <scope>NUCLEOTIDE SEQUENCE [LARGE SCALE GENOMIC DNA]</scope>
    <source>
        <strain evidence="8 9">KA081020-065</strain>
    </source>
</reference>
<comment type="cofactor">
    <cofactor evidence="1">
        <name>L-ascorbate</name>
        <dbReference type="ChEBI" id="CHEBI:38290"/>
    </cofactor>
</comment>
<dbReference type="RefSeq" id="WP_014748458.1">
    <property type="nucleotide sequence ID" value="NC_017958.1"/>
</dbReference>
<evidence type="ECO:0000256" key="2">
    <source>
        <dbReference type="ARBA" id="ARBA00022723"/>
    </source>
</evidence>
<dbReference type="InterPro" id="IPR005123">
    <property type="entry name" value="Oxoglu/Fe-dep_dioxygenase_dom"/>
</dbReference>
<proteinExistence type="predicted"/>
<dbReference type="Pfam" id="PF13640">
    <property type="entry name" value="2OG-FeII_Oxy_3"/>
    <property type="match status" value="1"/>
</dbReference>
<evidence type="ECO:0000256" key="6">
    <source>
        <dbReference type="ARBA" id="ARBA00023004"/>
    </source>
</evidence>
<feature type="domain" description="Fe2OG dioxygenase" evidence="7">
    <location>
        <begin position="94"/>
        <end position="206"/>
    </location>
</feature>
<keyword evidence="8" id="KW-0614">Plasmid</keyword>
<geneLocation type="plasmid" evidence="8 9">
    <name>pTM3</name>
</geneLocation>
<keyword evidence="9" id="KW-1185">Reference proteome</keyword>
<evidence type="ECO:0000313" key="8">
    <source>
        <dbReference type="EMBL" id="AFK57469.1"/>
    </source>
</evidence>
<evidence type="ECO:0000256" key="3">
    <source>
        <dbReference type="ARBA" id="ARBA00022896"/>
    </source>
</evidence>
<keyword evidence="5" id="KW-0560">Oxidoreductase</keyword>
<sequence length="209" mass="22860">MTPAAIDAFSAVPPHLVIRDAFGADMAARLLAFALAQAELFSETQVGNQKGRVAKQIRSSRVIGTLGALEGDLETKFRALLPRATAALHLAPFTLDSLSMELAAHGDGDFYRRHIDTFVRGEMTGTDRVLTAVYYFHATPKPFTGGELRLHSLRPLDQGGSYIDIEPVHDSLLLFPAWAPHEVRPVSCPGGSFAQSRFAINCWYNSRAH</sequence>
<keyword evidence="3" id="KW-0847">Vitamin C</keyword>